<keyword evidence="4" id="KW-0227">DNA damage</keyword>
<dbReference type="SUPFAM" id="SSF100879">
    <property type="entry name" value="Lesion bypass DNA polymerase (Y-family), little finger domain"/>
    <property type="match status" value="1"/>
</dbReference>
<keyword evidence="12" id="KW-0548">Nucleotidyltransferase</keyword>
<dbReference type="PANTHER" id="PTHR45873">
    <property type="entry name" value="DNA POLYMERASE ETA"/>
    <property type="match status" value="1"/>
</dbReference>
<dbReference type="GO" id="GO:0005657">
    <property type="term" value="C:replication fork"/>
    <property type="evidence" value="ECO:0007669"/>
    <property type="project" value="UniProtKB-ARBA"/>
</dbReference>
<feature type="region of interest" description="Disordered" evidence="10">
    <location>
        <begin position="345"/>
        <end position="395"/>
    </location>
</feature>
<dbReference type="GO" id="GO:0009314">
    <property type="term" value="P:response to radiation"/>
    <property type="evidence" value="ECO:0007669"/>
    <property type="project" value="TreeGrafter"/>
</dbReference>
<feature type="domain" description="UmuC" evidence="11">
    <location>
        <begin position="21"/>
        <end position="81"/>
    </location>
</feature>
<keyword evidence="12" id="KW-0239">DNA-directed DNA polymerase</keyword>
<dbReference type="Gene3D" id="3.30.1490.100">
    <property type="entry name" value="DNA polymerase, Y-family, little finger domain"/>
    <property type="match status" value="1"/>
</dbReference>
<dbReference type="Gene3D" id="1.10.150.20">
    <property type="entry name" value="5' to 3' exonuclease, C-terminal subdomain"/>
    <property type="match status" value="1"/>
</dbReference>
<evidence type="ECO:0000256" key="2">
    <source>
        <dbReference type="ARBA" id="ARBA00022679"/>
    </source>
</evidence>
<dbReference type="GO" id="GO:0003684">
    <property type="term" value="F:damaged DNA binding"/>
    <property type="evidence" value="ECO:0007669"/>
    <property type="project" value="InterPro"/>
</dbReference>
<dbReference type="FunFam" id="1.10.150.20:FF:000014">
    <property type="entry name" value="Polymerase (DNA directed), eta"/>
    <property type="match status" value="1"/>
</dbReference>
<dbReference type="AlphaFoldDB" id="A0A5B0QF68"/>
<proteinExistence type="predicted"/>
<comment type="caution">
    <text evidence="12">The sequence shown here is derived from an EMBL/GenBank/DDBJ whole genome shotgun (WGS) entry which is preliminary data.</text>
</comment>
<organism evidence="12 13">
    <name type="scientific">Puccinia graminis f. sp. tritici</name>
    <dbReference type="NCBI Taxonomy" id="56615"/>
    <lineage>
        <taxon>Eukaryota</taxon>
        <taxon>Fungi</taxon>
        <taxon>Dikarya</taxon>
        <taxon>Basidiomycota</taxon>
        <taxon>Pucciniomycotina</taxon>
        <taxon>Pucciniomycetes</taxon>
        <taxon>Pucciniales</taxon>
        <taxon>Pucciniaceae</taxon>
        <taxon>Puccinia</taxon>
    </lineage>
</organism>
<gene>
    <name evidence="12" type="primary">RAD30_1</name>
    <name evidence="12" type="ORF">PGT21_013659</name>
</gene>
<evidence type="ECO:0000313" key="13">
    <source>
        <dbReference type="Proteomes" id="UP000324748"/>
    </source>
</evidence>
<keyword evidence="5" id="KW-0863">Zinc-finger</keyword>
<evidence type="ECO:0000256" key="6">
    <source>
        <dbReference type="ARBA" id="ARBA00022833"/>
    </source>
</evidence>
<evidence type="ECO:0000256" key="4">
    <source>
        <dbReference type="ARBA" id="ARBA00022763"/>
    </source>
</evidence>
<dbReference type="PIRSF" id="PIRSF036603">
    <property type="entry name" value="DPol_eta"/>
    <property type="match status" value="1"/>
</dbReference>
<dbReference type="GO" id="GO:0008270">
    <property type="term" value="F:zinc ion binding"/>
    <property type="evidence" value="ECO:0007669"/>
    <property type="project" value="UniProtKB-KW"/>
</dbReference>
<dbReference type="OrthoDB" id="5723at2759"/>
<dbReference type="GO" id="GO:0005634">
    <property type="term" value="C:nucleus"/>
    <property type="evidence" value="ECO:0007669"/>
    <property type="project" value="UniProtKB-SubCell"/>
</dbReference>
<dbReference type="Pfam" id="PF00817">
    <property type="entry name" value="IMS"/>
    <property type="match status" value="1"/>
</dbReference>
<dbReference type="InterPro" id="IPR001126">
    <property type="entry name" value="UmuC"/>
</dbReference>
<dbReference type="PROSITE" id="PS50173">
    <property type="entry name" value="UMUC"/>
    <property type="match status" value="1"/>
</dbReference>
<dbReference type="SUPFAM" id="SSF56672">
    <property type="entry name" value="DNA/RNA polymerases"/>
    <property type="match status" value="2"/>
</dbReference>
<protein>
    <recommendedName>
        <fullName evidence="9">DNA polymerase eta</fullName>
    </recommendedName>
</protein>
<dbReference type="Proteomes" id="UP000324748">
    <property type="component" value="Unassembled WGS sequence"/>
</dbReference>
<evidence type="ECO:0000259" key="11">
    <source>
        <dbReference type="PROSITE" id="PS50173"/>
    </source>
</evidence>
<evidence type="ECO:0000256" key="5">
    <source>
        <dbReference type="ARBA" id="ARBA00022771"/>
    </source>
</evidence>
<feature type="compositionally biased region" description="Low complexity" evidence="10">
    <location>
        <begin position="373"/>
        <end position="387"/>
    </location>
</feature>
<dbReference type="InterPro" id="IPR043502">
    <property type="entry name" value="DNA/RNA_pol_sf"/>
</dbReference>
<reference evidence="12 13" key="1">
    <citation type="submission" date="2019-05" db="EMBL/GenBank/DDBJ databases">
        <title>Emergence of the Ug99 lineage of the wheat stem rust pathogen through somatic hybridization.</title>
        <authorList>
            <person name="Li F."/>
            <person name="Upadhyaya N.M."/>
            <person name="Sperschneider J."/>
            <person name="Matny O."/>
            <person name="Nguyen-Phuc H."/>
            <person name="Mago R."/>
            <person name="Raley C."/>
            <person name="Miller M.E."/>
            <person name="Silverstein K.A.T."/>
            <person name="Henningsen E."/>
            <person name="Hirsch C.D."/>
            <person name="Visser B."/>
            <person name="Pretorius Z.A."/>
            <person name="Steffenson B.J."/>
            <person name="Schwessinger B."/>
            <person name="Dodds P.N."/>
            <person name="Figueroa M."/>
        </authorList>
    </citation>
    <scope>NUCLEOTIDE SEQUENCE [LARGE SCALE GENOMIC DNA]</scope>
    <source>
        <strain evidence="12">21-0</strain>
    </source>
</reference>
<accession>A0A5B0QF68</accession>
<dbReference type="InterPro" id="IPR017961">
    <property type="entry name" value="DNA_pol_Y-fam_little_finger"/>
</dbReference>
<dbReference type="InterPro" id="IPR052230">
    <property type="entry name" value="DNA_polymerase_eta"/>
</dbReference>
<keyword evidence="7" id="KW-0234">DNA repair</keyword>
<dbReference type="FunFam" id="3.40.1170.60:FF:000008">
    <property type="entry name" value="DNA polymerase eta subunit"/>
    <property type="match status" value="1"/>
</dbReference>
<dbReference type="GO" id="GO:0003887">
    <property type="term" value="F:DNA-directed DNA polymerase activity"/>
    <property type="evidence" value="ECO:0007669"/>
    <property type="project" value="UniProtKB-KW"/>
</dbReference>
<evidence type="ECO:0000256" key="9">
    <source>
        <dbReference type="ARBA" id="ARBA00044975"/>
    </source>
</evidence>
<dbReference type="Pfam" id="PF21704">
    <property type="entry name" value="POLH-Rev1_HhH"/>
    <property type="match status" value="1"/>
</dbReference>
<evidence type="ECO:0000256" key="10">
    <source>
        <dbReference type="SAM" id="MobiDB-lite"/>
    </source>
</evidence>
<dbReference type="GO" id="GO:0035861">
    <property type="term" value="C:site of double-strand break"/>
    <property type="evidence" value="ECO:0007669"/>
    <property type="project" value="TreeGrafter"/>
</dbReference>
<dbReference type="FunFam" id="3.30.1490.100:FF:000009">
    <property type="entry name" value="DNA polymerase eta subunit"/>
    <property type="match status" value="1"/>
</dbReference>
<dbReference type="GO" id="GO:0070987">
    <property type="term" value="P:error-free translesion synthesis"/>
    <property type="evidence" value="ECO:0007669"/>
    <property type="project" value="UniProtKB-ARBA"/>
</dbReference>
<evidence type="ECO:0000256" key="7">
    <source>
        <dbReference type="ARBA" id="ARBA00023204"/>
    </source>
</evidence>
<keyword evidence="6" id="KW-0862">Zinc</keyword>
<evidence type="ECO:0000256" key="8">
    <source>
        <dbReference type="ARBA" id="ARBA00023242"/>
    </source>
</evidence>
<comment type="subcellular location">
    <subcellularLocation>
        <location evidence="1">Nucleus</location>
    </subcellularLocation>
</comment>
<feature type="compositionally biased region" description="Polar residues" evidence="10">
    <location>
        <begin position="345"/>
        <end position="372"/>
    </location>
</feature>
<evidence type="ECO:0000256" key="1">
    <source>
        <dbReference type="ARBA" id="ARBA00004123"/>
    </source>
</evidence>
<dbReference type="Gene3D" id="3.40.1170.60">
    <property type="match status" value="1"/>
</dbReference>
<dbReference type="InterPro" id="IPR036775">
    <property type="entry name" value="DNA_pol_Y-fam_lit_finger_sf"/>
</dbReference>
<name>A0A5B0QF68_PUCGR</name>
<evidence type="ECO:0000313" key="12">
    <source>
        <dbReference type="EMBL" id="KAA1111847.1"/>
    </source>
</evidence>
<sequence>MLTYRQLHAKKIGAQHPLRVIAHCDVDAAYAQFEQVRLKIPPEKPLAVQQWRGLIAVNYPARKFGITRHLPFDQARKLCPELICVHVATYAHGDSETEAKYHENPRAETHKMLAKLCSAYKKPNAQTVLRAGAVRDFLRPFELSKLRFLGGKLGQSVSELVASTCDKSCQLSEVWKIPLSQLQASLGEQTGMWVWETVRGVDRSEVETKTLVKSMMSSKNFRPSITTWSQALHWLRILARDLCARLNEAREATPGIWPKLIVMHKRDGLQNSLTKQIAFPFTAQLTDDYIFSLGKKLLQEFAVIQTDQTYRLDTVTSLALAFHNLERIEAGQRAIQGFFAPQSIQPRSRSNLIPPTASSSTDTSRPTTEQLNSASPSRSVSSLPQSAIGARGLRANKKAKRGTLDGFLGPSSSTTISAPKAAQEELPGPTASGQSALLKYVCPRCKAVVAVDDGLDQEERQIRFERLKNVHLDHHFAVDLWDHDRQALPSTGASNAASNHHQPSGAGNRTINEFFKPVPPTPTPTPKTTNPRKRKS</sequence>
<keyword evidence="3" id="KW-0479">Metal-binding</keyword>
<keyword evidence="8" id="KW-0539">Nucleus</keyword>
<evidence type="ECO:0000256" key="3">
    <source>
        <dbReference type="ARBA" id="ARBA00022723"/>
    </source>
</evidence>
<feature type="region of interest" description="Disordered" evidence="10">
    <location>
        <begin position="489"/>
        <end position="536"/>
    </location>
</feature>
<keyword evidence="2" id="KW-0808">Transferase</keyword>
<dbReference type="PANTHER" id="PTHR45873:SF1">
    <property type="entry name" value="DNA POLYMERASE ETA"/>
    <property type="match status" value="1"/>
</dbReference>
<dbReference type="GO" id="GO:0042276">
    <property type="term" value="P:error-prone translesion synthesis"/>
    <property type="evidence" value="ECO:0007669"/>
    <property type="project" value="TreeGrafter"/>
</dbReference>
<dbReference type="GO" id="GO:0006281">
    <property type="term" value="P:DNA repair"/>
    <property type="evidence" value="ECO:0007669"/>
    <property type="project" value="UniProtKB-KW"/>
</dbReference>
<dbReference type="GO" id="GO:0007064">
    <property type="term" value="P:mitotic sister chromatid cohesion"/>
    <property type="evidence" value="ECO:0007669"/>
    <property type="project" value="UniProtKB-ARBA"/>
</dbReference>
<dbReference type="Pfam" id="PF11799">
    <property type="entry name" value="IMS_C"/>
    <property type="match status" value="1"/>
</dbReference>
<feature type="compositionally biased region" description="Polar residues" evidence="10">
    <location>
        <begin position="489"/>
        <end position="511"/>
    </location>
</feature>
<keyword evidence="13" id="KW-1185">Reference proteome</keyword>
<dbReference type="EMBL" id="VSWC01000016">
    <property type="protein sequence ID" value="KAA1111847.1"/>
    <property type="molecule type" value="Genomic_DNA"/>
</dbReference>